<evidence type="ECO:0000313" key="2">
    <source>
        <dbReference type="EMBL" id="GAV92630.1"/>
    </source>
</evidence>
<feature type="domain" description="RNase H type-1" evidence="1">
    <location>
        <begin position="3"/>
        <end position="82"/>
    </location>
</feature>
<dbReference type="Gene3D" id="3.30.420.10">
    <property type="entry name" value="Ribonuclease H-like superfamily/Ribonuclease H"/>
    <property type="match status" value="1"/>
</dbReference>
<dbReference type="GO" id="GO:0004523">
    <property type="term" value="F:RNA-DNA hybrid ribonuclease activity"/>
    <property type="evidence" value="ECO:0007669"/>
    <property type="project" value="InterPro"/>
</dbReference>
<protein>
    <submittedName>
        <fullName evidence="2">RNase_H domain-containing protein</fullName>
    </submittedName>
</protein>
<dbReference type="InParanoid" id="A0A1Q3DJE4"/>
<dbReference type="PROSITE" id="PS50879">
    <property type="entry name" value="RNASE_H_1"/>
    <property type="match status" value="1"/>
</dbReference>
<dbReference type="Pfam" id="PF13456">
    <property type="entry name" value="RVT_3"/>
    <property type="match status" value="1"/>
</dbReference>
<dbReference type="AlphaFoldDB" id="A0A1Q3DJE4"/>
<gene>
    <name evidence="2" type="ORF">CFOL_v3_36008</name>
</gene>
<dbReference type="PANTHER" id="PTHR46387">
    <property type="entry name" value="POLYNUCLEOTIDYL TRANSFERASE, RIBONUCLEASE H-LIKE SUPERFAMILY PROTEIN"/>
    <property type="match status" value="1"/>
</dbReference>
<name>A0A1Q3DJE4_CEPFO</name>
<dbReference type="GO" id="GO:0003676">
    <property type="term" value="F:nucleic acid binding"/>
    <property type="evidence" value="ECO:0007669"/>
    <property type="project" value="InterPro"/>
</dbReference>
<dbReference type="PANTHER" id="PTHR46387:SF40">
    <property type="entry name" value="POLYNUCLEOTIDYL TRANSFERASE, RIBONUCLEASE H-LIKE SUPERFAMILY PROTEIN"/>
    <property type="match status" value="1"/>
</dbReference>
<accession>A0A1Q3DJE4</accession>
<feature type="non-terminal residue" evidence="2">
    <location>
        <position position="1"/>
    </location>
</feature>
<dbReference type="OrthoDB" id="2016287at2759"/>
<dbReference type="InterPro" id="IPR012337">
    <property type="entry name" value="RNaseH-like_sf"/>
</dbReference>
<dbReference type="InterPro" id="IPR036397">
    <property type="entry name" value="RNaseH_sf"/>
</dbReference>
<reference evidence="3" key="1">
    <citation type="submission" date="2016-04" db="EMBL/GenBank/DDBJ databases">
        <title>Cephalotus genome sequencing.</title>
        <authorList>
            <person name="Fukushima K."/>
            <person name="Hasebe M."/>
            <person name="Fang X."/>
        </authorList>
    </citation>
    <scope>NUCLEOTIDE SEQUENCE [LARGE SCALE GENOMIC DNA]</scope>
    <source>
        <strain evidence="3">cv. St1</strain>
    </source>
</reference>
<evidence type="ECO:0000313" key="3">
    <source>
        <dbReference type="Proteomes" id="UP000187406"/>
    </source>
</evidence>
<organism evidence="2 3">
    <name type="scientific">Cephalotus follicularis</name>
    <name type="common">Albany pitcher plant</name>
    <dbReference type="NCBI Taxonomy" id="3775"/>
    <lineage>
        <taxon>Eukaryota</taxon>
        <taxon>Viridiplantae</taxon>
        <taxon>Streptophyta</taxon>
        <taxon>Embryophyta</taxon>
        <taxon>Tracheophyta</taxon>
        <taxon>Spermatophyta</taxon>
        <taxon>Magnoliopsida</taxon>
        <taxon>eudicotyledons</taxon>
        <taxon>Gunneridae</taxon>
        <taxon>Pentapetalae</taxon>
        <taxon>rosids</taxon>
        <taxon>fabids</taxon>
        <taxon>Oxalidales</taxon>
        <taxon>Cephalotaceae</taxon>
        <taxon>Cephalotus</taxon>
    </lineage>
</organism>
<keyword evidence="3" id="KW-1185">Reference proteome</keyword>
<dbReference type="STRING" id="3775.A0A1Q3DJE4"/>
<dbReference type="SUPFAM" id="SSF53098">
    <property type="entry name" value="Ribonuclease H-like"/>
    <property type="match status" value="1"/>
</dbReference>
<proteinExistence type="predicted"/>
<evidence type="ECO:0000259" key="1">
    <source>
        <dbReference type="PROSITE" id="PS50879"/>
    </source>
</evidence>
<sequence length="82" mass="8908">LYSQHSCILEFDGASKGNPRPAGAAVLLCKDHSKALQLSEGVSMATNNVAEYSLIVGLKYALNIWIKHICVKGDSKLVYMQV</sequence>
<dbReference type="InterPro" id="IPR002156">
    <property type="entry name" value="RNaseH_domain"/>
</dbReference>
<dbReference type="EMBL" id="BDDD01010852">
    <property type="protein sequence ID" value="GAV92630.1"/>
    <property type="molecule type" value="Genomic_DNA"/>
</dbReference>
<dbReference type="Proteomes" id="UP000187406">
    <property type="component" value="Unassembled WGS sequence"/>
</dbReference>
<comment type="caution">
    <text evidence="2">The sequence shown here is derived from an EMBL/GenBank/DDBJ whole genome shotgun (WGS) entry which is preliminary data.</text>
</comment>
<feature type="non-terminal residue" evidence="2">
    <location>
        <position position="82"/>
    </location>
</feature>